<feature type="compositionally biased region" description="Gly residues" evidence="2">
    <location>
        <begin position="496"/>
        <end position="515"/>
    </location>
</feature>
<organism evidence="6 7">
    <name type="scientific">Natronomonas moolapensis (strain DSM 18674 / CECT 7526 / JCM 14361 / 8.8.11)</name>
    <dbReference type="NCBI Taxonomy" id="268739"/>
    <lineage>
        <taxon>Archaea</taxon>
        <taxon>Methanobacteriati</taxon>
        <taxon>Methanobacteriota</taxon>
        <taxon>Stenosarchaea group</taxon>
        <taxon>Halobacteria</taxon>
        <taxon>Halobacteriales</taxon>
        <taxon>Natronomonadaceae</taxon>
        <taxon>Natronomonas</taxon>
    </lineage>
</organism>
<feature type="region of interest" description="Disordered" evidence="2">
    <location>
        <begin position="658"/>
        <end position="721"/>
    </location>
</feature>
<dbReference type="InterPro" id="IPR008964">
    <property type="entry name" value="Invasin/intimin_cell_adhesion"/>
</dbReference>
<dbReference type="GO" id="GO:0030115">
    <property type="term" value="C:S-layer"/>
    <property type="evidence" value="ECO:0007669"/>
    <property type="project" value="UniProtKB-SubCell"/>
</dbReference>
<dbReference type="AlphaFoldDB" id="M1XT07"/>
<dbReference type="eggNOG" id="arCOG02696">
    <property type="taxonomic scope" value="Archaea"/>
</dbReference>
<dbReference type="InterPro" id="IPR003343">
    <property type="entry name" value="Big_2"/>
</dbReference>
<feature type="compositionally biased region" description="Acidic residues" evidence="2">
    <location>
        <begin position="389"/>
        <end position="405"/>
    </location>
</feature>
<name>M1XT07_NATM8</name>
<dbReference type="GO" id="GO:0005886">
    <property type="term" value="C:plasma membrane"/>
    <property type="evidence" value="ECO:0007669"/>
    <property type="project" value="UniProtKB-SubCell"/>
</dbReference>
<evidence type="ECO:0000313" key="6">
    <source>
        <dbReference type="EMBL" id="CCQ37541.1"/>
    </source>
</evidence>
<keyword evidence="1" id="KW-0732">Signal</keyword>
<feature type="region of interest" description="Disordered" evidence="2">
    <location>
        <begin position="551"/>
        <end position="571"/>
    </location>
</feature>
<evidence type="ECO:0000259" key="4">
    <source>
        <dbReference type="Pfam" id="PF02368"/>
    </source>
</evidence>
<dbReference type="OrthoDB" id="331260at2157"/>
<proteinExistence type="predicted"/>
<dbReference type="eggNOG" id="arCOG02540">
    <property type="taxonomic scope" value="Archaea"/>
</dbReference>
<dbReference type="RefSeq" id="WP_015410281.1">
    <property type="nucleotide sequence ID" value="NC_020388.1"/>
</dbReference>
<keyword evidence="3" id="KW-1133">Transmembrane helix</keyword>
<feature type="compositionally biased region" description="Polar residues" evidence="2">
    <location>
        <begin position="409"/>
        <end position="422"/>
    </location>
</feature>
<evidence type="ECO:0000313" key="7">
    <source>
        <dbReference type="Proteomes" id="UP000011867"/>
    </source>
</evidence>
<sequence length="745" mass="76010">MNTRTLLAGFFVVALIGSAVVGTGAGDIFSGQDEVEESVTLSPADTPEGDAYASTTDAGELSVTIDGLPQNAQTDVDDVFNVSFDSPTSPTAKVLINESESNDNVDFVVTDASNAAGVQSGADIDDSRVELESGESVLVGVELDGTSGGDVTIEEITADVELDAGDLAVTFDNNVIAAGDGQTQATATTLFEDGVTEDRTADAEFSSNDTDVVEVDDDGTITAGEAGTATITAELDAEDVVGDEGVTAEAEINVGLITDLDVELADDRVRFGSGVSQTETTAVDSVTATLADGTTTDVTNDTDLTVAPADGDAELVDVNDLTIAPTEDATGTATIQAELQGESDAVDVTAVRRSRATVDADEGTASFDGTERIDSITFEGVDLQGSETVEIEESDQPPDEEDLPDNIDPATSVTITDGTSVTVDDENEDESANLTARVPTDEVNRGDIVVIRLPDDGGSQRLDPYVGDPVDDKYVVKFETPGFSTFVLGGTTTEPSGGGGGGGGSGGGSFGGGGLSPSVSVSTGVDVASGGTVELGRGTVESIRFEEATQGTLEIDDYGTSVPPGSAETGDRPVLASADITAPDSVSDSPATIRMTVDQTELLRTGVDADELAILRETDTRYQTLDTSVAGENGDVTLEARTPGFSTFIVTTDEGDIVFDTDADTPVPDDGGTPVPGDGAPADDDATETPDTEATETPDTEATETPDTEATETPEPESLPGFGAAVAVVALLAAALLAARRRTDG</sequence>
<evidence type="ECO:0000256" key="2">
    <source>
        <dbReference type="SAM" id="MobiDB-lite"/>
    </source>
</evidence>
<dbReference type="SUPFAM" id="SSF49373">
    <property type="entry name" value="Invasin/intimin cell-adhesion fragments"/>
    <property type="match status" value="1"/>
</dbReference>
<reference evidence="6 7" key="1">
    <citation type="journal article" date="2013" name="Genome Announc.">
        <title>Genome of the haloarchaeon Natronomonas moolapensis, a neutrophilic member of a previously haloalkaliphilic genus.</title>
        <authorList>
            <person name="Dyall-Smith M.L."/>
            <person name="Pfeiffer F."/>
            <person name="Oberwinkler T."/>
            <person name="Klee K."/>
            <person name="Rampp M."/>
            <person name="Palm P."/>
            <person name="Gross K."/>
            <person name="Schuster S.C."/>
            <person name="Oesterhelt D."/>
        </authorList>
    </citation>
    <scope>NUCLEOTIDE SEQUENCE [LARGE SCALE GENOMIC DNA]</scope>
    <source>
        <strain evidence="7">DSM 18674 / JCM 14361 / 8.8.11</strain>
    </source>
</reference>
<feature type="region of interest" description="Disordered" evidence="2">
    <location>
        <begin position="489"/>
        <end position="523"/>
    </location>
</feature>
<dbReference type="Pfam" id="PF18204">
    <property type="entry name" value="PGF-CTERM"/>
    <property type="match status" value="1"/>
</dbReference>
<dbReference type="Gene3D" id="2.60.40.1080">
    <property type="match status" value="1"/>
</dbReference>
<feature type="compositionally biased region" description="Low complexity" evidence="2">
    <location>
        <begin position="664"/>
        <end position="680"/>
    </location>
</feature>
<dbReference type="EMBL" id="HF582854">
    <property type="protein sequence ID" value="CCQ37541.1"/>
    <property type="molecule type" value="Genomic_DNA"/>
</dbReference>
<dbReference type="Proteomes" id="UP000011867">
    <property type="component" value="Chromosome"/>
</dbReference>
<feature type="domain" description="BIG2" evidence="4">
    <location>
        <begin position="172"/>
        <end position="233"/>
    </location>
</feature>
<evidence type="ECO:0000256" key="1">
    <source>
        <dbReference type="ARBA" id="ARBA00022729"/>
    </source>
</evidence>
<feature type="compositionally biased region" description="Acidic residues" evidence="2">
    <location>
        <begin position="681"/>
        <end position="715"/>
    </location>
</feature>
<dbReference type="Pfam" id="PF02368">
    <property type="entry name" value="Big_2"/>
    <property type="match status" value="1"/>
</dbReference>
<keyword evidence="3" id="KW-0472">Membrane</keyword>
<dbReference type="HOGENOM" id="CLU_372860_0_0_2"/>
<dbReference type="KEGG" id="nmo:Nmlp_3413"/>
<feature type="region of interest" description="Disordered" evidence="2">
    <location>
        <begin position="387"/>
        <end position="434"/>
    </location>
</feature>
<dbReference type="NCBIfam" id="TIGR04126">
    <property type="entry name" value="PGF_CTERM"/>
    <property type="match status" value="1"/>
</dbReference>
<dbReference type="InterPro" id="IPR026371">
    <property type="entry name" value="PGF_CTERM"/>
</dbReference>
<feature type="transmembrane region" description="Helical" evidence="3">
    <location>
        <begin position="719"/>
        <end position="739"/>
    </location>
</feature>
<keyword evidence="7" id="KW-1185">Reference proteome</keyword>
<evidence type="ECO:0000256" key="3">
    <source>
        <dbReference type="SAM" id="Phobius"/>
    </source>
</evidence>
<keyword evidence="3" id="KW-0812">Transmembrane</keyword>
<protein>
    <submittedName>
        <fullName evidence="6">Probable secreted glycoprotein</fullName>
    </submittedName>
</protein>
<dbReference type="STRING" id="268739.Nmlp_3413"/>
<gene>
    <name evidence="6" type="ordered locus">Nmlp_3413</name>
</gene>
<accession>M1XT07</accession>
<evidence type="ECO:0000259" key="5">
    <source>
        <dbReference type="Pfam" id="PF18204"/>
    </source>
</evidence>
<feature type="domain" description="PGF-CTERM archaeal protein-sorting signal" evidence="5">
    <location>
        <begin position="720"/>
        <end position="741"/>
    </location>
</feature>
<dbReference type="GeneID" id="32205291"/>